<evidence type="ECO:0000259" key="2">
    <source>
        <dbReference type="Pfam" id="PF03713"/>
    </source>
</evidence>
<evidence type="ECO:0000256" key="1">
    <source>
        <dbReference type="SAM" id="SignalP"/>
    </source>
</evidence>
<feature type="chain" id="PRO_5038852874" evidence="1">
    <location>
        <begin position="24"/>
        <end position="203"/>
    </location>
</feature>
<evidence type="ECO:0000313" key="4">
    <source>
        <dbReference type="Proteomes" id="UP000308349"/>
    </source>
</evidence>
<dbReference type="RefSeq" id="WP_138456235.1">
    <property type="nucleotide sequence ID" value="NZ_VBUU01000009.1"/>
</dbReference>
<feature type="signal peptide" evidence="1">
    <location>
        <begin position="1"/>
        <end position="23"/>
    </location>
</feature>
<dbReference type="Gene3D" id="1.20.1260.10">
    <property type="match status" value="1"/>
</dbReference>
<dbReference type="Pfam" id="PF03713">
    <property type="entry name" value="DUF305"/>
    <property type="match status" value="1"/>
</dbReference>
<evidence type="ECO:0000313" key="3">
    <source>
        <dbReference type="EMBL" id="TLG12184.1"/>
    </source>
</evidence>
<accession>A0A5R8PES9</accession>
<dbReference type="EMBL" id="VBUU01000009">
    <property type="protein sequence ID" value="TLG12184.1"/>
    <property type="molecule type" value="Genomic_DNA"/>
</dbReference>
<sequence>MFITRTRLLIAAVAAITLTVAGCGDDSTTATETTTSAAAATTTASTRTDFNEADVTFLQMMYPHHAQAVDMAKMVPGRSQNPQLLALAAAVEAAQAPEMQQITTLLESFGKPAPSAGEHGGHGGHEMPGMMTPEQMTALENATGPEFDRQWMQMMIEHHTGAIDMANTVLADGVNPDTKALATSIVAAQQAEIDQMKQMLGQS</sequence>
<organism evidence="3 4">
    <name type="scientific">Nocardia cyriacigeorgica</name>
    <dbReference type="NCBI Taxonomy" id="135487"/>
    <lineage>
        <taxon>Bacteria</taxon>
        <taxon>Bacillati</taxon>
        <taxon>Actinomycetota</taxon>
        <taxon>Actinomycetes</taxon>
        <taxon>Mycobacteriales</taxon>
        <taxon>Nocardiaceae</taxon>
        <taxon>Nocardia</taxon>
    </lineage>
</organism>
<dbReference type="AlphaFoldDB" id="A0A5R8PES9"/>
<feature type="domain" description="DUF305" evidence="2">
    <location>
        <begin position="54"/>
        <end position="200"/>
    </location>
</feature>
<keyword evidence="1" id="KW-0732">Signal</keyword>
<proteinExistence type="predicted"/>
<dbReference type="OrthoDB" id="26872at2"/>
<gene>
    <name evidence="3" type="ORF">FEK35_11810</name>
</gene>
<comment type="caution">
    <text evidence="3">The sequence shown here is derived from an EMBL/GenBank/DDBJ whole genome shotgun (WGS) entry which is preliminary data.</text>
</comment>
<dbReference type="InterPro" id="IPR005183">
    <property type="entry name" value="DUF305_CopM-like"/>
</dbReference>
<dbReference type="PANTHER" id="PTHR36933:SF1">
    <property type="entry name" value="SLL0788 PROTEIN"/>
    <property type="match status" value="1"/>
</dbReference>
<dbReference type="InterPro" id="IPR012347">
    <property type="entry name" value="Ferritin-like"/>
</dbReference>
<dbReference type="PROSITE" id="PS51257">
    <property type="entry name" value="PROKAR_LIPOPROTEIN"/>
    <property type="match status" value="1"/>
</dbReference>
<dbReference type="Proteomes" id="UP000308349">
    <property type="component" value="Unassembled WGS sequence"/>
</dbReference>
<dbReference type="PANTHER" id="PTHR36933">
    <property type="entry name" value="SLL0788 PROTEIN"/>
    <property type="match status" value="1"/>
</dbReference>
<name>A0A5R8PES9_9NOCA</name>
<protein>
    <submittedName>
        <fullName evidence="3">DUF305 domain-containing protein</fullName>
    </submittedName>
</protein>
<reference evidence="3 4" key="1">
    <citation type="submission" date="2019-05" db="EMBL/GenBank/DDBJ databases">
        <title>Genomes sequences of two Nocardia cyriacigeorgica environmental isolates, type strains Nocardia asteroides ATCC 19247 and Nocardia cyriacigeorgica DSM 44484.</title>
        <authorList>
            <person name="Vautrin F."/>
            <person name="Bergeron E."/>
            <person name="Dubost A."/>
            <person name="Abrouk D."/>
            <person name="Rodriguez Nava V."/>
            <person name="Pujic P."/>
        </authorList>
    </citation>
    <scope>NUCLEOTIDE SEQUENCE [LARGE SCALE GENOMIC DNA]</scope>
    <source>
        <strain evidence="3 4">EML 1456</strain>
    </source>
</reference>